<dbReference type="SUPFAM" id="SSF46689">
    <property type="entry name" value="Homeodomain-like"/>
    <property type="match status" value="1"/>
</dbReference>
<dbReference type="InterPro" id="IPR041490">
    <property type="entry name" value="KstR2_TetR_C"/>
</dbReference>
<dbReference type="InterPro" id="IPR001647">
    <property type="entry name" value="HTH_TetR"/>
</dbReference>
<gene>
    <name evidence="5" type="ORF">SAMN05443637_120142</name>
</gene>
<dbReference type="Gene3D" id="1.10.357.10">
    <property type="entry name" value="Tetracycline Repressor, domain 2"/>
    <property type="match status" value="1"/>
</dbReference>
<dbReference type="InterPro" id="IPR009057">
    <property type="entry name" value="Homeodomain-like_sf"/>
</dbReference>
<keyword evidence="6" id="KW-1185">Reference proteome</keyword>
<organism evidence="5 6">
    <name type="scientific">Pseudonocardia thermophila</name>
    <dbReference type="NCBI Taxonomy" id="1848"/>
    <lineage>
        <taxon>Bacteria</taxon>
        <taxon>Bacillati</taxon>
        <taxon>Actinomycetota</taxon>
        <taxon>Actinomycetes</taxon>
        <taxon>Pseudonocardiales</taxon>
        <taxon>Pseudonocardiaceae</taxon>
        <taxon>Pseudonocardia</taxon>
    </lineage>
</organism>
<evidence type="ECO:0000313" key="6">
    <source>
        <dbReference type="Proteomes" id="UP000184363"/>
    </source>
</evidence>
<dbReference type="SUPFAM" id="SSF48498">
    <property type="entry name" value="Tetracyclin repressor-like, C-terminal domain"/>
    <property type="match status" value="1"/>
</dbReference>
<dbReference type="InterPro" id="IPR036271">
    <property type="entry name" value="Tet_transcr_reg_TetR-rel_C_sf"/>
</dbReference>
<feature type="domain" description="HTH cro/C1-type" evidence="3">
    <location>
        <begin position="20"/>
        <end position="74"/>
    </location>
</feature>
<dbReference type="Proteomes" id="UP000184363">
    <property type="component" value="Unassembled WGS sequence"/>
</dbReference>
<dbReference type="PANTHER" id="PTHR30055">
    <property type="entry name" value="HTH-TYPE TRANSCRIPTIONAL REGULATOR RUTR"/>
    <property type="match status" value="1"/>
</dbReference>
<dbReference type="AlphaFoldDB" id="A0A1M6YNY2"/>
<dbReference type="Pfam" id="PF00440">
    <property type="entry name" value="TetR_N"/>
    <property type="match status" value="1"/>
</dbReference>
<dbReference type="Pfam" id="PF01381">
    <property type="entry name" value="HTH_3"/>
    <property type="match status" value="1"/>
</dbReference>
<evidence type="ECO:0000259" key="4">
    <source>
        <dbReference type="PROSITE" id="PS50977"/>
    </source>
</evidence>
<dbReference type="Gene3D" id="1.10.260.40">
    <property type="entry name" value="lambda repressor-like DNA-binding domains"/>
    <property type="match status" value="1"/>
</dbReference>
<dbReference type="PANTHER" id="PTHR30055:SF237">
    <property type="entry name" value="TRANSCRIPTIONAL REPRESSOR MCE3R"/>
    <property type="match status" value="1"/>
</dbReference>
<dbReference type="InterPro" id="IPR001387">
    <property type="entry name" value="Cro/C1-type_HTH"/>
</dbReference>
<evidence type="ECO:0000256" key="1">
    <source>
        <dbReference type="ARBA" id="ARBA00023125"/>
    </source>
</evidence>
<protein>
    <submittedName>
        <fullName evidence="5">Transcriptional regulator, TetR family</fullName>
    </submittedName>
</protein>
<dbReference type="PROSITE" id="PS50977">
    <property type="entry name" value="HTH_TETR_2"/>
    <property type="match status" value="1"/>
</dbReference>
<proteinExistence type="predicted"/>
<dbReference type="CDD" id="cd00093">
    <property type="entry name" value="HTH_XRE"/>
    <property type="match status" value="1"/>
</dbReference>
<feature type="DNA-binding region" description="H-T-H motif" evidence="2">
    <location>
        <begin position="133"/>
        <end position="152"/>
    </location>
</feature>
<evidence type="ECO:0000259" key="3">
    <source>
        <dbReference type="PROSITE" id="PS50943"/>
    </source>
</evidence>
<dbReference type="EMBL" id="FRAP01000020">
    <property type="protein sequence ID" value="SHL19719.1"/>
    <property type="molecule type" value="Genomic_DNA"/>
</dbReference>
<evidence type="ECO:0000256" key="2">
    <source>
        <dbReference type="PROSITE-ProRule" id="PRU00335"/>
    </source>
</evidence>
<dbReference type="Pfam" id="PF17932">
    <property type="entry name" value="TetR_C_24"/>
    <property type="match status" value="1"/>
</dbReference>
<name>A0A1M6YNY2_PSETH</name>
<dbReference type="InterPro" id="IPR050109">
    <property type="entry name" value="HTH-type_TetR-like_transc_reg"/>
</dbReference>
<dbReference type="InterPro" id="IPR010982">
    <property type="entry name" value="Lambda_DNA-bd_dom_sf"/>
</dbReference>
<dbReference type="GO" id="GO:0000976">
    <property type="term" value="F:transcription cis-regulatory region binding"/>
    <property type="evidence" value="ECO:0007669"/>
    <property type="project" value="TreeGrafter"/>
</dbReference>
<dbReference type="SMART" id="SM00530">
    <property type="entry name" value="HTH_XRE"/>
    <property type="match status" value="1"/>
</dbReference>
<feature type="domain" description="HTH tetR-type" evidence="4">
    <location>
        <begin position="110"/>
        <end position="170"/>
    </location>
</feature>
<accession>A0A1M6YNY2</accession>
<dbReference type="GO" id="GO:0003700">
    <property type="term" value="F:DNA-binding transcription factor activity"/>
    <property type="evidence" value="ECO:0007669"/>
    <property type="project" value="TreeGrafter"/>
</dbReference>
<evidence type="ECO:0000313" key="5">
    <source>
        <dbReference type="EMBL" id="SHL19719.1"/>
    </source>
</evidence>
<dbReference type="PROSITE" id="PS50943">
    <property type="entry name" value="HTH_CROC1"/>
    <property type="match status" value="1"/>
</dbReference>
<reference evidence="5 6" key="1">
    <citation type="submission" date="2016-11" db="EMBL/GenBank/DDBJ databases">
        <authorList>
            <person name="Jaros S."/>
            <person name="Januszkiewicz K."/>
            <person name="Wedrychowicz H."/>
        </authorList>
    </citation>
    <scope>NUCLEOTIDE SEQUENCE [LARGE SCALE GENOMIC DNA]</scope>
    <source>
        <strain evidence="5 6">DSM 43832</strain>
    </source>
</reference>
<keyword evidence="1 2" id="KW-0238">DNA-binding</keyword>
<dbReference type="STRING" id="1848.SAMN05443637_120142"/>
<sequence>MGCSPMTALEMADEAVGAQVRAIRLSRGMSLRSLARAISVSPATLSQIENGRTGLTVSRLRDIAAAMQVSVAQILDTVVSDPESIEALAEIAHPPPIPPPADASWRAYGPIEFDPVLQAALDEFLHIGYHGASVRGIAARAGLSVSGIYHYYPSKQHMLLRLLEYTMDDLLRRAEAARSEGRDAVERFRFLVEHLALFHTHRRDLGFIGASEMRSLSPANARRIAGLRNKQSQMVYEEVDTAVREGRFTADKPHERARAVVTMCTALPTWWRPHGPYTPEQIAQQYESFALDLMECRR</sequence>
<dbReference type="SUPFAM" id="SSF47413">
    <property type="entry name" value="lambda repressor-like DNA-binding domains"/>
    <property type="match status" value="1"/>
</dbReference>
<dbReference type="PRINTS" id="PR00455">
    <property type="entry name" value="HTHTETR"/>
</dbReference>